<protein>
    <submittedName>
        <fullName evidence="1">Uncharacterized protein</fullName>
    </submittedName>
</protein>
<dbReference type="EMBL" id="GBRH01272695">
    <property type="protein sequence ID" value="JAD25200.1"/>
    <property type="molecule type" value="Transcribed_RNA"/>
</dbReference>
<accession>A0A0A8YIB5</accession>
<organism evidence="1">
    <name type="scientific">Arundo donax</name>
    <name type="common">Giant reed</name>
    <name type="synonym">Donax arundinaceus</name>
    <dbReference type="NCBI Taxonomy" id="35708"/>
    <lineage>
        <taxon>Eukaryota</taxon>
        <taxon>Viridiplantae</taxon>
        <taxon>Streptophyta</taxon>
        <taxon>Embryophyta</taxon>
        <taxon>Tracheophyta</taxon>
        <taxon>Spermatophyta</taxon>
        <taxon>Magnoliopsida</taxon>
        <taxon>Liliopsida</taxon>
        <taxon>Poales</taxon>
        <taxon>Poaceae</taxon>
        <taxon>PACMAD clade</taxon>
        <taxon>Arundinoideae</taxon>
        <taxon>Arundineae</taxon>
        <taxon>Arundo</taxon>
    </lineage>
</organism>
<reference evidence="1" key="2">
    <citation type="journal article" date="2015" name="Data Brief">
        <title>Shoot transcriptome of the giant reed, Arundo donax.</title>
        <authorList>
            <person name="Barrero R.A."/>
            <person name="Guerrero F.D."/>
            <person name="Moolhuijzen P."/>
            <person name="Goolsby J.A."/>
            <person name="Tidwell J."/>
            <person name="Bellgard S.E."/>
            <person name="Bellgard M.I."/>
        </authorList>
    </citation>
    <scope>NUCLEOTIDE SEQUENCE</scope>
    <source>
        <tissue evidence="1">Shoot tissue taken approximately 20 cm above the soil surface</tissue>
    </source>
</reference>
<sequence length="44" mass="5019">MLHLYSTVPLGYMICATGHQGLGAKSVVSLSREWCKMKFKLNYR</sequence>
<dbReference type="AlphaFoldDB" id="A0A0A8YIB5"/>
<reference evidence="1" key="1">
    <citation type="submission" date="2014-09" db="EMBL/GenBank/DDBJ databases">
        <authorList>
            <person name="Magalhaes I.L.F."/>
            <person name="Oliveira U."/>
            <person name="Santos F.R."/>
            <person name="Vidigal T.H.D.A."/>
            <person name="Brescovit A.D."/>
            <person name="Santos A.J."/>
        </authorList>
    </citation>
    <scope>NUCLEOTIDE SEQUENCE</scope>
    <source>
        <tissue evidence="1">Shoot tissue taken approximately 20 cm above the soil surface</tissue>
    </source>
</reference>
<name>A0A0A8YIB5_ARUDO</name>
<evidence type="ECO:0000313" key="1">
    <source>
        <dbReference type="EMBL" id="JAD25200.1"/>
    </source>
</evidence>
<proteinExistence type="predicted"/>